<protein>
    <submittedName>
        <fullName evidence="7">AAA-domain-containing protein</fullName>
    </submittedName>
</protein>
<dbReference type="Gene3D" id="3.40.50.300">
    <property type="entry name" value="P-loop containing nucleotide triphosphate hydrolases"/>
    <property type="match status" value="2"/>
</dbReference>
<evidence type="ECO:0000256" key="5">
    <source>
        <dbReference type="RuleBase" id="RU003651"/>
    </source>
</evidence>
<feature type="domain" description="AAA+ ATPase" evidence="6">
    <location>
        <begin position="436"/>
        <end position="572"/>
    </location>
</feature>
<evidence type="ECO:0000256" key="1">
    <source>
        <dbReference type="ARBA" id="ARBA00006914"/>
    </source>
</evidence>
<dbReference type="InterPro" id="IPR003959">
    <property type="entry name" value="ATPase_AAA_core"/>
</dbReference>
<reference evidence="7" key="1">
    <citation type="journal article" date="2020" name="Stud. Mycol.">
        <title>101 Dothideomycetes genomes: a test case for predicting lifestyles and emergence of pathogens.</title>
        <authorList>
            <person name="Haridas S."/>
            <person name="Albert R."/>
            <person name="Binder M."/>
            <person name="Bloem J."/>
            <person name="Labutti K."/>
            <person name="Salamov A."/>
            <person name="Andreopoulos B."/>
            <person name="Baker S."/>
            <person name="Barry K."/>
            <person name="Bills G."/>
            <person name="Bluhm B."/>
            <person name="Cannon C."/>
            <person name="Castanera R."/>
            <person name="Culley D."/>
            <person name="Daum C."/>
            <person name="Ezra D."/>
            <person name="Gonzalez J."/>
            <person name="Henrissat B."/>
            <person name="Kuo A."/>
            <person name="Liang C."/>
            <person name="Lipzen A."/>
            <person name="Lutzoni F."/>
            <person name="Magnuson J."/>
            <person name="Mondo S."/>
            <person name="Nolan M."/>
            <person name="Ohm R."/>
            <person name="Pangilinan J."/>
            <person name="Park H.-J."/>
            <person name="Ramirez L."/>
            <person name="Alfaro M."/>
            <person name="Sun H."/>
            <person name="Tritt A."/>
            <person name="Yoshinaga Y."/>
            <person name="Zwiers L.-H."/>
            <person name="Turgeon B."/>
            <person name="Goodwin S."/>
            <person name="Spatafora J."/>
            <person name="Crous P."/>
            <person name="Grigoriev I."/>
        </authorList>
    </citation>
    <scope>NUCLEOTIDE SEQUENCE</scope>
    <source>
        <strain evidence="7">CBS 480.64</strain>
    </source>
</reference>
<evidence type="ECO:0000259" key="6">
    <source>
        <dbReference type="SMART" id="SM00382"/>
    </source>
</evidence>
<dbReference type="GO" id="GO:1990275">
    <property type="term" value="F:preribosome binding"/>
    <property type="evidence" value="ECO:0007669"/>
    <property type="project" value="TreeGrafter"/>
</dbReference>
<dbReference type="GO" id="GO:0005524">
    <property type="term" value="F:ATP binding"/>
    <property type="evidence" value="ECO:0007669"/>
    <property type="project" value="UniProtKB-KW"/>
</dbReference>
<dbReference type="InterPro" id="IPR003593">
    <property type="entry name" value="AAA+_ATPase"/>
</dbReference>
<dbReference type="Proteomes" id="UP000799421">
    <property type="component" value="Unassembled WGS sequence"/>
</dbReference>
<dbReference type="GO" id="GO:0016887">
    <property type="term" value="F:ATP hydrolysis activity"/>
    <property type="evidence" value="ECO:0007669"/>
    <property type="project" value="InterPro"/>
</dbReference>
<gene>
    <name evidence="7" type="ORF">K470DRAFT_257057</name>
</gene>
<dbReference type="InterPro" id="IPR041569">
    <property type="entry name" value="AAA_lid_3"/>
</dbReference>
<name>A0A6A7C1L4_9PEZI</name>
<organism evidence="7 8">
    <name type="scientific">Piedraia hortae CBS 480.64</name>
    <dbReference type="NCBI Taxonomy" id="1314780"/>
    <lineage>
        <taxon>Eukaryota</taxon>
        <taxon>Fungi</taxon>
        <taxon>Dikarya</taxon>
        <taxon>Ascomycota</taxon>
        <taxon>Pezizomycotina</taxon>
        <taxon>Dothideomycetes</taxon>
        <taxon>Dothideomycetidae</taxon>
        <taxon>Capnodiales</taxon>
        <taxon>Piedraiaceae</taxon>
        <taxon>Piedraia</taxon>
    </lineage>
</organism>
<dbReference type="Pfam" id="PF00004">
    <property type="entry name" value="AAA"/>
    <property type="match status" value="2"/>
</dbReference>
<dbReference type="GO" id="GO:0005634">
    <property type="term" value="C:nucleus"/>
    <property type="evidence" value="ECO:0007669"/>
    <property type="project" value="TreeGrafter"/>
</dbReference>
<dbReference type="SMART" id="SM00382">
    <property type="entry name" value="AAA"/>
    <property type="match status" value="2"/>
</dbReference>
<feature type="non-terminal residue" evidence="7">
    <location>
        <position position="1"/>
    </location>
</feature>
<dbReference type="GO" id="GO:0003723">
    <property type="term" value="F:RNA binding"/>
    <property type="evidence" value="ECO:0007669"/>
    <property type="project" value="TreeGrafter"/>
</dbReference>
<accession>A0A6A7C1L4</accession>
<dbReference type="SUPFAM" id="SSF52540">
    <property type="entry name" value="P-loop containing nucleoside triphosphate hydrolases"/>
    <property type="match status" value="2"/>
</dbReference>
<evidence type="ECO:0000313" key="8">
    <source>
        <dbReference type="Proteomes" id="UP000799421"/>
    </source>
</evidence>
<dbReference type="InterPro" id="IPR050168">
    <property type="entry name" value="AAA_ATPase_domain"/>
</dbReference>
<dbReference type="PANTHER" id="PTHR23077">
    <property type="entry name" value="AAA-FAMILY ATPASE"/>
    <property type="match status" value="1"/>
</dbReference>
<keyword evidence="8" id="KW-1185">Reference proteome</keyword>
<keyword evidence="2" id="KW-0677">Repeat</keyword>
<evidence type="ECO:0000313" key="7">
    <source>
        <dbReference type="EMBL" id="KAF2861391.1"/>
    </source>
</evidence>
<comment type="similarity">
    <text evidence="1 5">Belongs to the AAA ATPase family.</text>
</comment>
<evidence type="ECO:0000256" key="2">
    <source>
        <dbReference type="ARBA" id="ARBA00022737"/>
    </source>
</evidence>
<dbReference type="FunFam" id="3.40.50.300:FF:000365">
    <property type="entry name" value="Ribosome biogenesis ATPase RIX7"/>
    <property type="match status" value="1"/>
</dbReference>
<evidence type="ECO:0000256" key="3">
    <source>
        <dbReference type="ARBA" id="ARBA00022741"/>
    </source>
</evidence>
<dbReference type="PANTHER" id="PTHR23077:SF171">
    <property type="entry name" value="NUCLEAR VALOSIN-CONTAINING PROTEIN-LIKE"/>
    <property type="match status" value="1"/>
</dbReference>
<proteinExistence type="inferred from homology"/>
<dbReference type="EMBL" id="MU005973">
    <property type="protein sequence ID" value="KAF2861391.1"/>
    <property type="molecule type" value="Genomic_DNA"/>
</dbReference>
<keyword evidence="3 5" id="KW-0547">Nucleotide-binding</keyword>
<dbReference type="FunFam" id="3.40.50.300:FF:000018">
    <property type="entry name" value="Cell division control 48"/>
    <property type="match status" value="1"/>
</dbReference>
<dbReference type="OrthoDB" id="27435at2759"/>
<evidence type="ECO:0000256" key="4">
    <source>
        <dbReference type="ARBA" id="ARBA00022840"/>
    </source>
</evidence>
<dbReference type="GO" id="GO:0042254">
    <property type="term" value="P:ribosome biogenesis"/>
    <property type="evidence" value="ECO:0007669"/>
    <property type="project" value="TreeGrafter"/>
</dbReference>
<dbReference type="Gene3D" id="1.10.8.60">
    <property type="match status" value="2"/>
</dbReference>
<feature type="domain" description="AAA+ ATPase" evidence="6">
    <location>
        <begin position="147"/>
        <end position="283"/>
    </location>
</feature>
<dbReference type="Pfam" id="PF17862">
    <property type="entry name" value="AAA_lid_3"/>
    <property type="match status" value="2"/>
</dbReference>
<keyword evidence="4 5" id="KW-0067">ATP-binding</keyword>
<sequence>MSLQEKLDSEVLVAARKLTKQGVTADVPSLYVAIKKSNLPLARRPKKLVEDSLVRAVKAINAPGSDTDIERNMPKASDYVNRTLRANLAPEGGAGRAKRARTEKYEAPKDVSLEEMGGIDSIVEQLTELIVWPLRFPQVFVQRSTKRPKGILLHGPPGCGKTMIARGFAAELNVPFIEVSNIVSGMSGESEKALHDRFEEAKRLAPSILFLDEIDAIAPKRESSQSQMEKRIVSQMIRSMDDLNREADKPVIMLATTNHPDSIEPALRRAGRFDTEINIPVPNELARERILRAQTRHCPLASDVDIHQLAKLTAGFVGADLADLVSRADMWQLRGYFNTLRDQDLPSPPTNAVSKLRLLLTRCNGPNHTQPAITMSAFRSVLPLITPSTKREGFTTKPDIRWTDVGALTEIRHSLHESIVSPILYPEKYSSLGITAPSGVLLWGPPGCGKTLLAQAVAAESNASFISIKGPELLNKFVGESEASVRGVFLRARKAAPCVIFFDEIDALVPKRSEAGSESGARVVNTLLTELAGAADRGRVFVIAATNRVDMIDEAVLRPGRLETRLFVDLPDGEGRGEIFRTITREMPVEGLDDVVDLVRGERCEGFSGADLQALVRQAAQGVLRRGGERYTLGDFESALDVVGRSVRDVEKYRVLRRKWG</sequence>
<dbReference type="PROSITE" id="PS00674">
    <property type="entry name" value="AAA"/>
    <property type="match status" value="1"/>
</dbReference>
<dbReference type="InterPro" id="IPR027417">
    <property type="entry name" value="P-loop_NTPase"/>
</dbReference>
<dbReference type="AlphaFoldDB" id="A0A6A7C1L4"/>
<dbReference type="InterPro" id="IPR003960">
    <property type="entry name" value="ATPase_AAA_CS"/>
</dbReference>